<dbReference type="InterPro" id="IPR014729">
    <property type="entry name" value="Rossmann-like_a/b/a_fold"/>
</dbReference>
<comment type="similarity">
    <text evidence="8">Belongs to the class-I aminoacyl-tRNA synthetase family. TyrS type 1 subfamily.</text>
</comment>
<evidence type="ECO:0000256" key="8">
    <source>
        <dbReference type="HAMAP-Rule" id="MF_02006"/>
    </source>
</evidence>
<reference evidence="11 12" key="1">
    <citation type="submission" date="2020-08" db="EMBL/GenBank/DDBJ databases">
        <title>A Genomic Blueprint of the Chicken Gut Microbiome.</title>
        <authorList>
            <person name="Gilroy R."/>
            <person name="Ravi A."/>
            <person name="Getino M."/>
            <person name="Pursley I."/>
            <person name="Horton D.L."/>
            <person name="Alikhan N.-F."/>
            <person name="Baker D."/>
            <person name="Gharbi K."/>
            <person name="Hall N."/>
            <person name="Watson M."/>
            <person name="Adriaenssens E.M."/>
            <person name="Foster-Nyarko E."/>
            <person name="Jarju S."/>
            <person name="Secka A."/>
            <person name="Antonio M."/>
            <person name="Oren A."/>
            <person name="Chaudhuri R."/>
            <person name="La Ragione R.M."/>
            <person name="Hildebrand F."/>
            <person name="Pallen M.J."/>
        </authorList>
    </citation>
    <scope>NUCLEOTIDE SEQUENCE [LARGE SCALE GENOMIC DNA]</scope>
    <source>
        <strain evidence="11 12">Sa2CUA8</strain>
    </source>
</reference>
<dbReference type="EMBL" id="JACSQE010000007">
    <property type="protein sequence ID" value="MBD7999068.1"/>
    <property type="molecule type" value="Genomic_DNA"/>
</dbReference>
<evidence type="ECO:0000313" key="11">
    <source>
        <dbReference type="EMBL" id="MBD7999068.1"/>
    </source>
</evidence>
<feature type="binding site" evidence="8">
    <location>
        <position position="194"/>
    </location>
    <ligand>
        <name>L-tyrosine</name>
        <dbReference type="ChEBI" id="CHEBI:58315"/>
    </ligand>
</feature>
<dbReference type="PROSITE" id="PS50889">
    <property type="entry name" value="S4"/>
    <property type="match status" value="1"/>
</dbReference>
<organism evidence="11 12">
    <name type="scientific">Oerskovia gallyi</name>
    <dbReference type="NCBI Taxonomy" id="2762226"/>
    <lineage>
        <taxon>Bacteria</taxon>
        <taxon>Bacillati</taxon>
        <taxon>Actinomycetota</taxon>
        <taxon>Actinomycetes</taxon>
        <taxon>Micrococcales</taxon>
        <taxon>Cellulomonadaceae</taxon>
        <taxon>Oerskovia</taxon>
    </lineage>
</organism>
<comment type="subunit">
    <text evidence="8">Homodimer.</text>
</comment>
<dbReference type="Pfam" id="PF00579">
    <property type="entry name" value="tRNA-synt_1b"/>
    <property type="match status" value="1"/>
</dbReference>
<dbReference type="GO" id="GO:0004831">
    <property type="term" value="F:tyrosine-tRNA ligase activity"/>
    <property type="evidence" value="ECO:0007669"/>
    <property type="project" value="UniProtKB-EC"/>
</dbReference>
<dbReference type="Gene3D" id="3.40.50.620">
    <property type="entry name" value="HUPs"/>
    <property type="match status" value="1"/>
</dbReference>
<keyword evidence="4 9" id="KW-0694">RNA-binding</keyword>
<comment type="caution">
    <text evidence="8">Lacks conserved residue(s) required for the propagation of feature annotation.</text>
</comment>
<dbReference type="CDD" id="cd00165">
    <property type="entry name" value="S4"/>
    <property type="match status" value="1"/>
</dbReference>
<comment type="catalytic activity">
    <reaction evidence="7 8">
        <text>tRNA(Tyr) + L-tyrosine + ATP = L-tyrosyl-tRNA(Tyr) + AMP + diphosphate + H(+)</text>
        <dbReference type="Rhea" id="RHEA:10220"/>
        <dbReference type="Rhea" id="RHEA-COMP:9706"/>
        <dbReference type="Rhea" id="RHEA-COMP:9707"/>
        <dbReference type="ChEBI" id="CHEBI:15378"/>
        <dbReference type="ChEBI" id="CHEBI:30616"/>
        <dbReference type="ChEBI" id="CHEBI:33019"/>
        <dbReference type="ChEBI" id="CHEBI:58315"/>
        <dbReference type="ChEBI" id="CHEBI:78442"/>
        <dbReference type="ChEBI" id="CHEBI:78536"/>
        <dbReference type="ChEBI" id="CHEBI:456215"/>
        <dbReference type="EC" id="6.1.1.1"/>
    </reaction>
</comment>
<evidence type="ECO:0000259" key="10">
    <source>
        <dbReference type="Pfam" id="PF22421"/>
    </source>
</evidence>
<dbReference type="InterPro" id="IPR024107">
    <property type="entry name" value="Tyr-tRNA-ligase_bac_1"/>
</dbReference>
<keyword evidence="8" id="KW-0963">Cytoplasm</keyword>
<dbReference type="InterPro" id="IPR036986">
    <property type="entry name" value="S4_RNA-bd_sf"/>
</dbReference>
<feature type="binding site" evidence="8">
    <location>
        <position position="190"/>
    </location>
    <ligand>
        <name>L-tyrosine</name>
        <dbReference type="ChEBI" id="CHEBI:58315"/>
    </ligand>
</feature>
<keyword evidence="2 8" id="KW-0547">Nucleotide-binding</keyword>
<comment type="function">
    <text evidence="8">Catalyzes the attachment of tyrosine to tRNA(Tyr) in a two-step reaction: tyrosine is first activated by ATP to form Tyr-AMP and then transferred to the acceptor end of tRNA(Tyr).</text>
</comment>
<name>A0ABR8V2Q8_9CELL</name>
<dbReference type="InterPro" id="IPR054608">
    <property type="entry name" value="SYY-like_C"/>
</dbReference>
<evidence type="ECO:0000256" key="7">
    <source>
        <dbReference type="ARBA" id="ARBA00048248"/>
    </source>
</evidence>
<feature type="binding site" evidence="8">
    <location>
        <position position="55"/>
    </location>
    <ligand>
        <name>L-tyrosine</name>
        <dbReference type="ChEBI" id="CHEBI:58315"/>
    </ligand>
</feature>
<dbReference type="PRINTS" id="PR01040">
    <property type="entry name" value="TRNASYNTHTYR"/>
</dbReference>
<evidence type="ECO:0000256" key="1">
    <source>
        <dbReference type="ARBA" id="ARBA00022598"/>
    </source>
</evidence>
<proteinExistence type="inferred from homology"/>
<dbReference type="EC" id="6.1.1.1" evidence="8"/>
<feature type="short sequence motif" description="'KMSKS' region" evidence="8">
    <location>
        <begin position="250"/>
        <end position="254"/>
    </location>
</feature>
<dbReference type="InterPro" id="IPR002305">
    <property type="entry name" value="aa-tRNA-synth_Ic"/>
</dbReference>
<evidence type="ECO:0000313" key="12">
    <source>
        <dbReference type="Proteomes" id="UP000633601"/>
    </source>
</evidence>
<evidence type="ECO:0000256" key="6">
    <source>
        <dbReference type="ARBA" id="ARBA00023146"/>
    </source>
</evidence>
<evidence type="ECO:0000256" key="9">
    <source>
        <dbReference type="PROSITE-ProRule" id="PRU00182"/>
    </source>
</evidence>
<keyword evidence="5 8" id="KW-0648">Protein biosynthesis</keyword>
<comment type="caution">
    <text evidence="11">The sequence shown here is derived from an EMBL/GenBank/DDBJ whole genome shotgun (WGS) entry which is preliminary data.</text>
</comment>
<dbReference type="SUPFAM" id="SSF52374">
    <property type="entry name" value="Nucleotidylyl transferase"/>
    <property type="match status" value="1"/>
</dbReference>
<keyword evidence="1 8" id="KW-0436">Ligase</keyword>
<feature type="domain" description="Tyrosine--tRNA ligase SYY-like C-terminal" evidence="10">
    <location>
        <begin position="359"/>
        <end position="432"/>
    </location>
</feature>
<comment type="subcellular location">
    <subcellularLocation>
        <location evidence="8">Cytoplasm</location>
    </subcellularLocation>
</comment>
<dbReference type="InterPro" id="IPR024088">
    <property type="entry name" value="Tyr-tRNA-ligase_bac-type"/>
</dbReference>
<dbReference type="PANTHER" id="PTHR11766">
    <property type="entry name" value="TYROSYL-TRNA SYNTHETASE"/>
    <property type="match status" value="1"/>
</dbReference>
<dbReference type="HAMAP" id="MF_02006">
    <property type="entry name" value="Tyr_tRNA_synth_type1"/>
    <property type="match status" value="1"/>
</dbReference>
<dbReference type="Gene3D" id="3.10.290.10">
    <property type="entry name" value="RNA-binding S4 domain"/>
    <property type="match status" value="1"/>
</dbReference>
<sequence length="439" mass="47126">MARPSHALRRTARGHDEGDAVNDVLDELQWRGLVAQSTDEAALRAALAEGPVTYYCGFDPTAPSLHHGHLVQLILLRHLQLAGHRAIALVGGATGMIGDPRQSGERILNTKDTVAEWTERLKAQVSRFLDFEGDNPARIANNLDWTANLTAIDFLREIGKHYRLGTMLAKDTVARRLRSDEGISFTEFSYQILQGNDYLELFRREGVTLQTGGNDQWGNLLSGVELIRKAEGASVHVLTTPLITKADGTKFGKTEGGAVWLDPDMMSPYAFYQYWVNADDADVVGWLKIFTFRTAEEIAELERAVAERPAAREAQKALAADVTTLVHGAAATEAVIAASQALFGRGDLGALDAGTLAAAVAELPRTTAAPGDLVVDLLVGSGLVGSKGAARRAIAEGGAYVNNVKVTSEDAALGADDLLHGRFAVLRRGKRTLAVAEVA</sequence>
<keyword evidence="6 8" id="KW-0030">Aminoacyl-tRNA synthetase</keyword>
<dbReference type="Gene3D" id="1.10.240.10">
    <property type="entry name" value="Tyrosyl-Transfer RNA Synthetase"/>
    <property type="match status" value="1"/>
</dbReference>
<keyword evidence="3 8" id="KW-0067">ATP-binding</keyword>
<accession>A0ABR8V2Q8</accession>
<dbReference type="CDD" id="cd00805">
    <property type="entry name" value="TyrRS_core"/>
    <property type="match status" value="1"/>
</dbReference>
<evidence type="ECO:0000256" key="2">
    <source>
        <dbReference type="ARBA" id="ARBA00022741"/>
    </source>
</evidence>
<gene>
    <name evidence="8" type="primary">tyrS</name>
    <name evidence="11" type="ORF">H9640_10935</name>
</gene>
<feature type="binding site" evidence="8">
    <location>
        <position position="253"/>
    </location>
    <ligand>
        <name>ATP</name>
        <dbReference type="ChEBI" id="CHEBI:30616"/>
    </ligand>
</feature>
<dbReference type="InterPro" id="IPR002307">
    <property type="entry name" value="Tyr-tRNA-ligase"/>
</dbReference>
<dbReference type="SUPFAM" id="SSF55174">
    <property type="entry name" value="Alpha-L RNA-binding motif"/>
    <property type="match status" value="1"/>
</dbReference>
<evidence type="ECO:0000256" key="4">
    <source>
        <dbReference type="ARBA" id="ARBA00022884"/>
    </source>
</evidence>
<dbReference type="NCBIfam" id="TIGR00234">
    <property type="entry name" value="tyrS"/>
    <property type="match status" value="1"/>
</dbReference>
<dbReference type="Proteomes" id="UP000633601">
    <property type="component" value="Unassembled WGS sequence"/>
</dbReference>
<protein>
    <recommendedName>
        <fullName evidence="8">Tyrosine--tRNA ligase</fullName>
        <ecNumber evidence="8">6.1.1.1</ecNumber>
    </recommendedName>
    <alternativeName>
        <fullName evidence="8">Tyrosyl-tRNA synthetase</fullName>
        <shortName evidence="8">TyrRS</shortName>
    </alternativeName>
</protein>
<dbReference type="PANTHER" id="PTHR11766:SF0">
    <property type="entry name" value="TYROSINE--TRNA LIGASE, MITOCHONDRIAL"/>
    <property type="match status" value="1"/>
</dbReference>
<dbReference type="Pfam" id="PF22421">
    <property type="entry name" value="SYY_C-terminal"/>
    <property type="match status" value="1"/>
</dbReference>
<keyword evidence="12" id="KW-1185">Reference proteome</keyword>
<evidence type="ECO:0000256" key="3">
    <source>
        <dbReference type="ARBA" id="ARBA00022840"/>
    </source>
</evidence>
<evidence type="ECO:0000256" key="5">
    <source>
        <dbReference type="ARBA" id="ARBA00022917"/>
    </source>
</evidence>